<dbReference type="AlphaFoldDB" id="A0A4D6HH75"/>
<evidence type="ECO:0000313" key="1">
    <source>
        <dbReference type="EMBL" id="QCC52596.1"/>
    </source>
</evidence>
<dbReference type="RefSeq" id="WP_049992924.1">
    <property type="nucleotide sequence ID" value="NZ_CP031310.1"/>
</dbReference>
<sequence length="142" mass="16448">MRKPAFGGHPSETHFLWSDDGGKRFDAERLQRWCDRHDLTIERDKRVDHDRGDELREQYRIVVTWADGESESFDMGGEEWSMTTQETPRTFVEIDSEGMARVASLETERVLDLRECWTDGAALCFKADGLGGTKRLPLDRLR</sequence>
<dbReference type="Proteomes" id="UP000296706">
    <property type="component" value="Chromosome"/>
</dbReference>
<dbReference type="EMBL" id="CP031310">
    <property type="protein sequence ID" value="QCC52596.1"/>
    <property type="molecule type" value="Genomic_DNA"/>
</dbReference>
<keyword evidence="2" id="KW-1185">Reference proteome</keyword>
<organism evidence="1 2">
    <name type="scientific">Halapricum salinum</name>
    <dbReference type="NCBI Taxonomy" id="1457250"/>
    <lineage>
        <taxon>Archaea</taxon>
        <taxon>Methanobacteriati</taxon>
        <taxon>Methanobacteriota</taxon>
        <taxon>Stenosarchaea group</taxon>
        <taxon>Halobacteria</taxon>
        <taxon>Halobacteriales</taxon>
        <taxon>Haloarculaceae</taxon>
        <taxon>Halapricum</taxon>
    </lineage>
</organism>
<gene>
    <name evidence="1" type="ORF">DV733_15770</name>
</gene>
<name>A0A4D6HH75_9EURY</name>
<dbReference type="STRING" id="1457250.GCA_000755225_02032"/>
<dbReference type="OrthoDB" id="224273at2157"/>
<proteinExistence type="predicted"/>
<protein>
    <submittedName>
        <fullName evidence="1">Uncharacterized protein</fullName>
    </submittedName>
</protein>
<dbReference type="KEGG" id="hsn:DV733_15770"/>
<accession>A0A4D6HH75</accession>
<reference evidence="1 2" key="1">
    <citation type="journal article" date="2019" name="Nat. Commun.">
        <title>A new type of DNA phosphorothioation-based antiviral system in archaea.</title>
        <authorList>
            <person name="Xiong L."/>
            <person name="Liu S."/>
            <person name="Chen S."/>
            <person name="Xiao Y."/>
            <person name="Zhu B."/>
            <person name="Gao Y."/>
            <person name="Zhang Y."/>
            <person name="Chen B."/>
            <person name="Luo J."/>
            <person name="Deng Z."/>
            <person name="Chen X."/>
            <person name="Wang L."/>
            <person name="Chen S."/>
        </authorList>
    </citation>
    <scope>NUCLEOTIDE SEQUENCE [LARGE SCALE GENOMIC DNA]</scope>
    <source>
        <strain evidence="1 2">CBA1105</strain>
    </source>
</reference>
<dbReference type="GeneID" id="39849348"/>
<evidence type="ECO:0000313" key="2">
    <source>
        <dbReference type="Proteomes" id="UP000296706"/>
    </source>
</evidence>